<keyword evidence="5" id="KW-1185">Reference proteome</keyword>
<dbReference type="SUPFAM" id="SSF111369">
    <property type="entry name" value="HlyD-like secretion proteins"/>
    <property type="match status" value="1"/>
</dbReference>
<gene>
    <name evidence="4" type="ORF">H6F81_28740</name>
</gene>
<keyword evidence="1" id="KW-0175">Coiled coil</keyword>
<keyword evidence="2" id="KW-1133">Transmembrane helix</keyword>
<evidence type="ECO:0000313" key="4">
    <source>
        <dbReference type="EMBL" id="MBD2175142.1"/>
    </source>
</evidence>
<dbReference type="InterPro" id="IPR058625">
    <property type="entry name" value="MdtA-like_BSH"/>
</dbReference>
<proteinExistence type="predicted"/>
<evidence type="ECO:0000259" key="3">
    <source>
        <dbReference type="Pfam" id="PF25917"/>
    </source>
</evidence>
<feature type="domain" description="Multidrug resistance protein MdtA-like barrel-sandwich hybrid" evidence="3">
    <location>
        <begin position="72"/>
        <end position="336"/>
    </location>
</feature>
<evidence type="ECO:0000256" key="1">
    <source>
        <dbReference type="SAM" id="Coils"/>
    </source>
</evidence>
<feature type="transmembrane region" description="Helical" evidence="2">
    <location>
        <begin position="35"/>
        <end position="54"/>
    </location>
</feature>
<dbReference type="Proteomes" id="UP000638897">
    <property type="component" value="Unassembled WGS sequence"/>
</dbReference>
<keyword evidence="2" id="KW-0812">Transmembrane</keyword>
<name>A0ABR7ZS36_ANACY</name>
<sequence>MSDKKRSIFRQQALDRLSSPERLDHLMQVVNHKDWLSLGGLAIFGVLGVLWSVFGNIPITVTGKGVLINPRRVVQFQSPISGQVRSLNVKDGQCVAKDDILATIDPSQQKQQLQQQRDKLAQLQRQVQKTTLLRQQQTQLETEAIAAERTSLKQRLQNTQKLAPRLQDEGLNSIDQQRLSLQERLKDVEELTPVLQKRVEKQRELQKQGAISEEQVLQAEQEYRQTRQNISKIKAQLQQLRVQETEQQQKYLENKNNITQINAELEKLNTRSKQLEQNNLAADNTENNQIQELQQAIARWEKEVADNSTIKSSHAGCIVEITATLGQYLSPGNRLGTLQISGQASEMMSVAYFRVQDGKQIKPGMPILITPDTVKRARFGGIVGKITNISAFPVTSEGASSVVGNPELVQKVMDGEGGKIEAIAQLKLDPKNFSGYEWSSSDGPKLAISPGTTTTVRVTVEERSPITFVLPILREWSRLENL</sequence>
<evidence type="ECO:0000256" key="2">
    <source>
        <dbReference type="SAM" id="Phobius"/>
    </source>
</evidence>
<comment type="caution">
    <text evidence="4">The sequence shown here is derived from an EMBL/GenBank/DDBJ whole genome shotgun (WGS) entry which is preliminary data.</text>
</comment>
<dbReference type="PANTHER" id="PTHR30386:SF28">
    <property type="entry name" value="EXPORTED PROTEIN"/>
    <property type="match status" value="1"/>
</dbReference>
<organism evidence="4 5">
    <name type="scientific">Anabaena cylindrica FACHB-318</name>
    <dbReference type="NCBI Taxonomy" id="2692880"/>
    <lineage>
        <taxon>Bacteria</taxon>
        <taxon>Bacillati</taxon>
        <taxon>Cyanobacteriota</taxon>
        <taxon>Cyanophyceae</taxon>
        <taxon>Nostocales</taxon>
        <taxon>Nostocaceae</taxon>
        <taxon>Anabaena</taxon>
    </lineage>
</organism>
<dbReference type="Gene3D" id="1.10.287.470">
    <property type="entry name" value="Helix hairpin bin"/>
    <property type="match status" value="1"/>
</dbReference>
<dbReference type="Pfam" id="PF25917">
    <property type="entry name" value="BSH_RND"/>
    <property type="match status" value="1"/>
</dbReference>
<protein>
    <submittedName>
        <fullName evidence="4">NHLP bacteriocin system secretion protein</fullName>
    </submittedName>
</protein>
<dbReference type="PANTHER" id="PTHR30386">
    <property type="entry name" value="MEMBRANE FUSION SUBUNIT OF EMRAB-TOLC MULTIDRUG EFFLUX PUMP"/>
    <property type="match status" value="1"/>
</dbReference>
<dbReference type="PRINTS" id="PR01490">
    <property type="entry name" value="RTXTOXIND"/>
</dbReference>
<evidence type="ECO:0000313" key="5">
    <source>
        <dbReference type="Proteomes" id="UP000638897"/>
    </source>
</evidence>
<keyword evidence="2" id="KW-0472">Membrane</keyword>
<dbReference type="Gene3D" id="2.40.50.100">
    <property type="match status" value="1"/>
</dbReference>
<reference evidence="4 5" key="1">
    <citation type="journal article" date="2020" name="ISME J.">
        <title>Comparative genomics reveals insights into cyanobacterial evolution and habitat adaptation.</title>
        <authorList>
            <person name="Chen M.Y."/>
            <person name="Teng W.K."/>
            <person name="Zhao L."/>
            <person name="Hu C.X."/>
            <person name="Zhou Y.K."/>
            <person name="Han B.P."/>
            <person name="Song L.R."/>
            <person name="Shu W.S."/>
        </authorList>
    </citation>
    <scope>NUCLEOTIDE SEQUENCE [LARGE SCALE GENOMIC DNA]</scope>
    <source>
        <strain evidence="4 5">FACHB-318</strain>
    </source>
</reference>
<dbReference type="InterPro" id="IPR050739">
    <property type="entry name" value="MFP"/>
</dbReference>
<dbReference type="NCBIfam" id="TIGR03794">
    <property type="entry name" value="NHLM_micro_HlyD"/>
    <property type="match status" value="1"/>
</dbReference>
<accession>A0ABR7ZS36</accession>
<feature type="coiled-coil region" evidence="1">
    <location>
        <begin position="110"/>
        <end position="310"/>
    </location>
</feature>
<dbReference type="EMBL" id="JACJQC010000052">
    <property type="protein sequence ID" value="MBD2175142.1"/>
    <property type="molecule type" value="Genomic_DNA"/>
</dbReference>
<dbReference type="RefSeq" id="WP_010999850.1">
    <property type="nucleotide sequence ID" value="NZ_JACJQC010000052.1"/>
</dbReference>
<dbReference type="InterPro" id="IPR022275">
    <property type="entry name" value="NHPM_bacteriocin_SS_HylD"/>
</dbReference>